<sequence>MNETAQKMMEHWILGKWDEWWMKPFIGLSSVSLLLLFLCVPALIVVFLWGCRAGNAAPVNFMLKMMFWAGVISVGGIFPGYIFAFWVDMVRERRGEKGKTITFQEIIGENLDFERWCS</sequence>
<evidence type="ECO:0000313" key="2">
    <source>
        <dbReference type="EMBL" id="MQL52746.1"/>
    </source>
</evidence>
<accession>A0A6N7IRM4</accession>
<keyword evidence="1" id="KW-1133">Transmembrane helix</keyword>
<feature type="transmembrane region" description="Helical" evidence="1">
    <location>
        <begin position="65"/>
        <end position="87"/>
    </location>
</feature>
<gene>
    <name evidence="2" type="ORF">GFC01_10820</name>
</gene>
<comment type="caution">
    <text evidence="2">The sequence shown here is derived from an EMBL/GenBank/DDBJ whole genome shotgun (WGS) entry which is preliminary data.</text>
</comment>
<keyword evidence="1" id="KW-0812">Transmembrane</keyword>
<keyword evidence="1" id="KW-0472">Membrane</keyword>
<keyword evidence="3" id="KW-1185">Reference proteome</keyword>
<evidence type="ECO:0000313" key="3">
    <source>
        <dbReference type="Proteomes" id="UP000441717"/>
    </source>
</evidence>
<feature type="transmembrane region" description="Helical" evidence="1">
    <location>
        <begin position="25"/>
        <end position="50"/>
    </location>
</feature>
<evidence type="ECO:0000256" key="1">
    <source>
        <dbReference type="SAM" id="Phobius"/>
    </source>
</evidence>
<dbReference type="EMBL" id="WHYR01000028">
    <property type="protein sequence ID" value="MQL52746.1"/>
    <property type="molecule type" value="Genomic_DNA"/>
</dbReference>
<organism evidence="2 3">
    <name type="scientific">Desulfofundulus thermobenzoicus</name>
    <dbReference type="NCBI Taxonomy" id="29376"/>
    <lineage>
        <taxon>Bacteria</taxon>
        <taxon>Bacillati</taxon>
        <taxon>Bacillota</taxon>
        <taxon>Clostridia</taxon>
        <taxon>Eubacteriales</taxon>
        <taxon>Peptococcaceae</taxon>
        <taxon>Desulfofundulus</taxon>
    </lineage>
</organism>
<protein>
    <submittedName>
        <fullName evidence="2">Uncharacterized protein</fullName>
    </submittedName>
</protein>
<reference evidence="2 3" key="1">
    <citation type="submission" date="2019-10" db="EMBL/GenBank/DDBJ databases">
        <title>Comparative genomics of sulfur disproportionating microorganisms.</title>
        <authorList>
            <person name="Ward L.M."/>
            <person name="Bertran E."/>
            <person name="Johnston D."/>
        </authorList>
    </citation>
    <scope>NUCLEOTIDE SEQUENCE [LARGE SCALE GENOMIC DNA]</scope>
    <source>
        <strain evidence="2 3">DSM 14055</strain>
    </source>
</reference>
<dbReference type="Proteomes" id="UP000441717">
    <property type="component" value="Unassembled WGS sequence"/>
</dbReference>
<proteinExistence type="predicted"/>
<dbReference type="AlphaFoldDB" id="A0A6N7IRM4"/>
<name>A0A6N7IRM4_9FIRM</name>